<evidence type="ECO:0000313" key="6">
    <source>
        <dbReference type="EMBL" id="AMJ76894.1"/>
    </source>
</evidence>
<gene>
    <name evidence="6" type="ORF">AV942_00495</name>
</gene>
<evidence type="ECO:0000259" key="5">
    <source>
        <dbReference type="PROSITE" id="PS51352"/>
    </source>
</evidence>
<evidence type="ECO:0000256" key="1">
    <source>
        <dbReference type="ARBA" id="ARBA00004196"/>
    </source>
</evidence>
<keyword evidence="2" id="KW-0201">Cytochrome c-type biogenesis</keyword>
<dbReference type="Pfam" id="PF08534">
    <property type="entry name" value="Redoxin"/>
    <property type="match status" value="1"/>
</dbReference>
<sequence>MFMSISIGPIALTVDSLLTIVSVISLWLLTAFFTRKASYKSFATDTLFYSLFTGLFAARVAFVIAMWEVYQHDWLSAIDIRDGGFNQSIGWFAGVCIMLFRSKKYSQLFSIYIKSAAITAVAVFPFFVFNSMLSNQRTIETINVYNADGTPIELVLNNNKPTVINFWASWCPPCRREMPMLEYAQQNDVNIEYIFVNQGEAPSKVRQFLGKQKIDLKNTYFDFTGSTAKELGAFGLPTTLFFNAGGKLVDSHMGELSEASLQYYLDPLRKKAINSSD</sequence>
<dbReference type="GO" id="GO:0030313">
    <property type="term" value="C:cell envelope"/>
    <property type="evidence" value="ECO:0007669"/>
    <property type="project" value="UniProtKB-SubCell"/>
</dbReference>
<dbReference type="GO" id="GO:0015036">
    <property type="term" value="F:disulfide oxidoreductase activity"/>
    <property type="evidence" value="ECO:0007669"/>
    <property type="project" value="UniProtKB-ARBA"/>
</dbReference>
<organism evidence="6 7">
    <name type="scientific">Alteromonas mediterranea</name>
    <dbReference type="NCBI Taxonomy" id="314275"/>
    <lineage>
        <taxon>Bacteria</taxon>
        <taxon>Pseudomonadati</taxon>
        <taxon>Pseudomonadota</taxon>
        <taxon>Gammaproteobacteria</taxon>
        <taxon>Alteromonadales</taxon>
        <taxon>Alteromonadaceae</taxon>
        <taxon>Alteromonas/Salinimonas group</taxon>
        <taxon>Alteromonas</taxon>
    </lineage>
</organism>
<dbReference type="PROSITE" id="PS00194">
    <property type="entry name" value="THIOREDOXIN_1"/>
    <property type="match status" value="1"/>
</dbReference>
<dbReference type="InterPro" id="IPR017937">
    <property type="entry name" value="Thioredoxin_CS"/>
</dbReference>
<dbReference type="GO" id="GO:0017004">
    <property type="term" value="P:cytochrome complex assembly"/>
    <property type="evidence" value="ECO:0007669"/>
    <property type="project" value="UniProtKB-KW"/>
</dbReference>
<feature type="transmembrane region" description="Helical" evidence="4">
    <location>
        <begin position="46"/>
        <end position="67"/>
    </location>
</feature>
<dbReference type="PROSITE" id="PS51352">
    <property type="entry name" value="THIOREDOXIN_2"/>
    <property type="match status" value="1"/>
</dbReference>
<dbReference type="SUPFAM" id="SSF52833">
    <property type="entry name" value="Thioredoxin-like"/>
    <property type="match status" value="1"/>
</dbReference>
<proteinExistence type="predicted"/>
<dbReference type="PANTHER" id="PTHR42852">
    <property type="entry name" value="THIOL:DISULFIDE INTERCHANGE PROTEIN DSBE"/>
    <property type="match status" value="1"/>
</dbReference>
<comment type="subcellular location">
    <subcellularLocation>
        <location evidence="1">Cell envelope</location>
    </subcellularLocation>
</comment>
<dbReference type="Proteomes" id="UP000061468">
    <property type="component" value="Chromosome"/>
</dbReference>
<dbReference type="InterPro" id="IPR013740">
    <property type="entry name" value="Redoxin"/>
</dbReference>
<accession>A0AAC8XGP2</accession>
<dbReference type="InterPro" id="IPR050553">
    <property type="entry name" value="Thioredoxin_ResA/DsbE_sf"/>
</dbReference>
<feature type="domain" description="Thioredoxin" evidence="5">
    <location>
        <begin position="133"/>
        <end position="270"/>
    </location>
</feature>
<dbReference type="CDD" id="cd02966">
    <property type="entry name" value="TlpA_like_family"/>
    <property type="match status" value="1"/>
</dbReference>
<keyword evidence="4" id="KW-0812">Transmembrane</keyword>
<feature type="transmembrane region" description="Helical" evidence="4">
    <location>
        <begin position="6"/>
        <end position="34"/>
    </location>
</feature>
<dbReference type="AlphaFoldDB" id="A0AAC8XGP2"/>
<keyword evidence="4" id="KW-0472">Membrane</keyword>
<dbReference type="Gene3D" id="3.40.30.10">
    <property type="entry name" value="Glutaredoxin"/>
    <property type="match status" value="1"/>
</dbReference>
<keyword evidence="3" id="KW-0676">Redox-active center</keyword>
<dbReference type="InterPro" id="IPR013766">
    <property type="entry name" value="Thioredoxin_domain"/>
</dbReference>
<evidence type="ECO:0000256" key="2">
    <source>
        <dbReference type="ARBA" id="ARBA00022748"/>
    </source>
</evidence>
<feature type="transmembrane region" description="Helical" evidence="4">
    <location>
        <begin position="83"/>
        <end position="100"/>
    </location>
</feature>
<keyword evidence="4" id="KW-1133">Transmembrane helix</keyword>
<dbReference type="PANTHER" id="PTHR42852:SF18">
    <property type="entry name" value="CHROMOSOME UNDETERMINED SCAFFOLD_47, WHOLE GENOME SHOTGUN SEQUENCE"/>
    <property type="match status" value="1"/>
</dbReference>
<name>A0AAC8XGP2_9ALTE</name>
<evidence type="ECO:0000256" key="3">
    <source>
        <dbReference type="ARBA" id="ARBA00023284"/>
    </source>
</evidence>
<protein>
    <submittedName>
        <fullName evidence="6">Thiol:disulfide interchange protein</fullName>
    </submittedName>
</protein>
<dbReference type="InterPro" id="IPR036249">
    <property type="entry name" value="Thioredoxin-like_sf"/>
</dbReference>
<dbReference type="EMBL" id="CP013928">
    <property type="protein sequence ID" value="AMJ76894.1"/>
    <property type="molecule type" value="Genomic_DNA"/>
</dbReference>
<evidence type="ECO:0000313" key="7">
    <source>
        <dbReference type="Proteomes" id="UP000061468"/>
    </source>
</evidence>
<evidence type="ECO:0000256" key="4">
    <source>
        <dbReference type="SAM" id="Phobius"/>
    </source>
</evidence>
<reference evidence="6 7" key="1">
    <citation type="submission" date="2015-12" db="EMBL/GenBank/DDBJ databases">
        <title>Intraspecies pangenome expansion in the marine bacterium Alteromonas.</title>
        <authorList>
            <person name="Lopez-Perez M."/>
            <person name="Rodriguez-Valera F."/>
        </authorList>
    </citation>
    <scope>NUCLEOTIDE SEQUENCE [LARGE SCALE GENOMIC DNA]</scope>
    <source>
        <strain evidence="6 7">UM8</strain>
    </source>
</reference>
<feature type="transmembrane region" description="Helical" evidence="4">
    <location>
        <begin position="112"/>
        <end position="133"/>
    </location>
</feature>